<organism evidence="2 3">
    <name type="scientific">Kribbella albertanoniae</name>
    <dbReference type="NCBI Taxonomy" id="1266829"/>
    <lineage>
        <taxon>Bacteria</taxon>
        <taxon>Bacillati</taxon>
        <taxon>Actinomycetota</taxon>
        <taxon>Actinomycetes</taxon>
        <taxon>Propionibacteriales</taxon>
        <taxon>Kribbellaceae</taxon>
        <taxon>Kribbella</taxon>
    </lineage>
</organism>
<evidence type="ECO:0000313" key="3">
    <source>
        <dbReference type="Proteomes" id="UP000295075"/>
    </source>
</evidence>
<proteinExistence type="predicted"/>
<dbReference type="Proteomes" id="UP000295075">
    <property type="component" value="Unassembled WGS sequence"/>
</dbReference>
<feature type="region of interest" description="Disordered" evidence="1">
    <location>
        <begin position="51"/>
        <end position="78"/>
    </location>
</feature>
<dbReference type="EMBL" id="SMKA01000106">
    <property type="protein sequence ID" value="TDC26622.1"/>
    <property type="molecule type" value="Genomic_DNA"/>
</dbReference>
<dbReference type="RefSeq" id="WP_132409406.1">
    <property type="nucleotide sequence ID" value="NZ_SMKA01000106.1"/>
</dbReference>
<evidence type="ECO:0000313" key="2">
    <source>
        <dbReference type="EMBL" id="TDC26622.1"/>
    </source>
</evidence>
<sequence length="88" mass="8575">MVVVAGVLVVSATGCTTDRVDSGTVGEGVLVAGGASGVTLGAGCCRPASGKGISGVSTRGPPTKLLTSRTTYPTTGTATIAPTRRILR</sequence>
<accession>A0A4R4PVZ7</accession>
<evidence type="ECO:0000256" key="1">
    <source>
        <dbReference type="SAM" id="MobiDB-lite"/>
    </source>
</evidence>
<dbReference type="AlphaFoldDB" id="A0A4R4PVZ7"/>
<protein>
    <submittedName>
        <fullName evidence="2">Uncharacterized protein</fullName>
    </submittedName>
</protein>
<keyword evidence="3" id="KW-1185">Reference proteome</keyword>
<name>A0A4R4PVZ7_9ACTN</name>
<comment type="caution">
    <text evidence="2">The sequence shown here is derived from an EMBL/GenBank/DDBJ whole genome shotgun (WGS) entry which is preliminary data.</text>
</comment>
<reference evidence="2 3" key="1">
    <citation type="submission" date="2019-03" db="EMBL/GenBank/DDBJ databases">
        <title>Draft genome sequences of novel Actinobacteria.</title>
        <authorList>
            <person name="Sahin N."/>
            <person name="Ay H."/>
            <person name="Saygin H."/>
        </authorList>
    </citation>
    <scope>NUCLEOTIDE SEQUENCE [LARGE SCALE GENOMIC DNA]</scope>
    <source>
        <strain evidence="2 3">JCM 30547</strain>
    </source>
</reference>
<gene>
    <name evidence="2" type="ORF">E1261_22110</name>
</gene>
<feature type="compositionally biased region" description="Low complexity" evidence="1">
    <location>
        <begin position="63"/>
        <end position="78"/>
    </location>
</feature>